<evidence type="ECO:0000256" key="1">
    <source>
        <dbReference type="SAM" id="MobiDB-lite"/>
    </source>
</evidence>
<dbReference type="EMBL" id="OW152837">
    <property type="protein sequence ID" value="CAH2058440.1"/>
    <property type="molecule type" value="Genomic_DNA"/>
</dbReference>
<feature type="domain" description="PX" evidence="3">
    <location>
        <begin position="1"/>
        <end position="127"/>
    </location>
</feature>
<reference evidence="4" key="1">
    <citation type="submission" date="2022-03" db="EMBL/GenBank/DDBJ databases">
        <authorList>
            <person name="Martin H S."/>
        </authorList>
    </citation>
    <scope>NUCLEOTIDE SEQUENCE</scope>
</reference>
<evidence type="ECO:0000259" key="3">
    <source>
        <dbReference type="PROSITE" id="PS50195"/>
    </source>
</evidence>
<protein>
    <recommendedName>
        <fullName evidence="6">Ribosomal protein S6 kinase delta-1</fullName>
    </recommendedName>
</protein>
<sequence>MSTRDKWVRRFSVDETAKHKNGFTIYKITSVLFPLDSPEAVTVVSVWKRYSDAQRLHRSMRALHLGLHLRGSFPVLPKNSYFKRFQKEVIEERAKSIKTLLEFVADHHLLFTSTDFVNFLQTGYPEPTPHGVINAIRSSLHLPIEETPPLEYQTSDDDARSPTHSARTPLEATESATGESHTLDVSRIPIYEAADVEIRGTPPRVASHASSYESVASIGSAGSDFYDELSKVSVAGATACVKRRDVLPDLINFDAPAPGSTTFDDYHTMGYPASRSSAARVTETENSASGSTTFDDYSTMGFTESRSSASRATETENSASGSTIFDDYAGDLAPSPSSVVRVKEMENSYVFESPLFDAGASATGERETDNDSVDRPACLSGTDCVSESASCGLEASLSGAGRSKETEDSYVFEAGYLLAMGARCEDKAHYRRAFHCYRAGIEKMLIGVHSDTDPQRRAIIKRKINKYLSYAETIYKNHLSDSDDNQLLLEPEEAESLALCPPPISMLRRPYEDLASYRVLDVLGPSVMLVLHRTEQTCYAMKVIRKIPHNLTEFDEYFMQRTNETREPILPTLIPYMVPLHAYIETNSLIFLILSYAPGKKLFDYIKDYAKSLPGTPNREVNLENVFTEPSKRNTVDFVNDNIDEVDSMSKIDNSTQDLNENIDDCAVVERLDNAEISTKELVVNSQQLLKNVDKALTEIPNIGAVKEEVNSKAVEGENLRRDVGRSINTPLINRALPGSAARSWAAQLLAAIDGLHNCGVICRDLSPKNILLGEKGQIILTYFVFYPGLEMALAKAGHKGPAHVDMYVAPELYRDPYLDPDRDEALERVCDYWSYGAILYELLCGVPLSAWHRSIFNSHTLLQLPDGLPLEVQSLLTQLLTYEPSQRLGAGRDGVEEIKQHPYFKGVDWPQVYNGWSVPR</sequence>
<dbReference type="PROSITE" id="PS50011">
    <property type="entry name" value="PROTEIN_KINASE_DOM"/>
    <property type="match status" value="1"/>
</dbReference>
<evidence type="ECO:0000259" key="2">
    <source>
        <dbReference type="PROSITE" id="PS50011"/>
    </source>
</evidence>
<dbReference type="CDD" id="cd02677">
    <property type="entry name" value="MIT_SNX15"/>
    <property type="match status" value="1"/>
</dbReference>
<dbReference type="Pfam" id="PF00069">
    <property type="entry name" value="Pkinase"/>
    <property type="match status" value="1"/>
</dbReference>
<proteinExistence type="predicted"/>
<dbReference type="SUPFAM" id="SSF64268">
    <property type="entry name" value="PX domain"/>
    <property type="match status" value="1"/>
</dbReference>
<dbReference type="SMART" id="SM00745">
    <property type="entry name" value="MIT"/>
    <property type="match status" value="1"/>
</dbReference>
<dbReference type="InterPro" id="IPR036871">
    <property type="entry name" value="PX_dom_sf"/>
</dbReference>
<dbReference type="Pfam" id="PF00787">
    <property type="entry name" value="PX"/>
    <property type="match status" value="1"/>
</dbReference>
<dbReference type="InterPro" id="IPR001683">
    <property type="entry name" value="PX_dom"/>
</dbReference>
<feature type="non-terminal residue" evidence="4">
    <location>
        <position position="1"/>
    </location>
</feature>
<dbReference type="PANTHER" id="PTHR15508">
    <property type="entry name" value="RIBOSOMAL PROTEIN S6 KINASE"/>
    <property type="match status" value="1"/>
</dbReference>
<dbReference type="Gene3D" id="1.10.510.10">
    <property type="entry name" value="Transferase(Phosphotransferase) domain 1"/>
    <property type="match status" value="1"/>
</dbReference>
<dbReference type="InterPro" id="IPR036181">
    <property type="entry name" value="MIT_dom_sf"/>
</dbReference>
<organism evidence="4 5">
    <name type="scientific">Iphiclides podalirius</name>
    <name type="common">scarce swallowtail</name>
    <dbReference type="NCBI Taxonomy" id="110791"/>
    <lineage>
        <taxon>Eukaryota</taxon>
        <taxon>Metazoa</taxon>
        <taxon>Ecdysozoa</taxon>
        <taxon>Arthropoda</taxon>
        <taxon>Hexapoda</taxon>
        <taxon>Insecta</taxon>
        <taxon>Pterygota</taxon>
        <taxon>Neoptera</taxon>
        <taxon>Endopterygota</taxon>
        <taxon>Lepidoptera</taxon>
        <taxon>Glossata</taxon>
        <taxon>Ditrysia</taxon>
        <taxon>Papilionoidea</taxon>
        <taxon>Papilionidae</taxon>
        <taxon>Papilioninae</taxon>
        <taxon>Iphiclides</taxon>
    </lineage>
</organism>
<name>A0ABN8III0_9NEOP</name>
<evidence type="ECO:0008006" key="6">
    <source>
        <dbReference type="Google" id="ProtNLM"/>
    </source>
</evidence>
<dbReference type="InterPro" id="IPR000719">
    <property type="entry name" value="Prot_kinase_dom"/>
</dbReference>
<dbReference type="Gene3D" id="3.30.1520.10">
    <property type="entry name" value="Phox-like domain"/>
    <property type="match status" value="1"/>
</dbReference>
<dbReference type="InterPro" id="IPR051866">
    <property type="entry name" value="Intracell_Sig-Traffick_Protein"/>
</dbReference>
<dbReference type="SMART" id="SM00220">
    <property type="entry name" value="S_TKc"/>
    <property type="match status" value="1"/>
</dbReference>
<accession>A0ABN8III0</accession>
<dbReference type="SUPFAM" id="SSF56112">
    <property type="entry name" value="Protein kinase-like (PK-like)"/>
    <property type="match status" value="1"/>
</dbReference>
<keyword evidence="5" id="KW-1185">Reference proteome</keyword>
<dbReference type="Gene3D" id="3.30.200.20">
    <property type="entry name" value="Phosphorylase Kinase, domain 1"/>
    <property type="match status" value="1"/>
</dbReference>
<dbReference type="InterPro" id="IPR007330">
    <property type="entry name" value="MIT_dom"/>
</dbReference>
<feature type="compositionally biased region" description="Polar residues" evidence="1">
    <location>
        <begin position="274"/>
        <end position="323"/>
    </location>
</feature>
<feature type="region of interest" description="Disordered" evidence="1">
    <location>
        <begin position="274"/>
        <end position="327"/>
    </location>
</feature>
<dbReference type="InterPro" id="IPR011009">
    <property type="entry name" value="Kinase-like_dom_sf"/>
</dbReference>
<dbReference type="PROSITE" id="PS50195">
    <property type="entry name" value="PX"/>
    <property type="match status" value="1"/>
</dbReference>
<feature type="region of interest" description="Disordered" evidence="1">
    <location>
        <begin position="149"/>
        <end position="184"/>
    </location>
</feature>
<dbReference type="PANTHER" id="PTHR15508:SF8">
    <property type="entry name" value="LD24550P"/>
    <property type="match status" value="1"/>
</dbReference>
<dbReference type="Proteomes" id="UP000837857">
    <property type="component" value="Chromosome 25"/>
</dbReference>
<dbReference type="Gene3D" id="1.20.58.80">
    <property type="entry name" value="Phosphotransferase system, lactose/cellobiose-type IIA subunit"/>
    <property type="match status" value="1"/>
</dbReference>
<dbReference type="SUPFAM" id="SSF116846">
    <property type="entry name" value="MIT domain"/>
    <property type="match status" value="1"/>
</dbReference>
<dbReference type="Pfam" id="PF04212">
    <property type="entry name" value="MIT"/>
    <property type="match status" value="1"/>
</dbReference>
<evidence type="ECO:0000313" key="4">
    <source>
        <dbReference type="EMBL" id="CAH2058440.1"/>
    </source>
</evidence>
<gene>
    <name evidence="4" type="ORF">IPOD504_LOCUS10591</name>
</gene>
<evidence type="ECO:0000313" key="5">
    <source>
        <dbReference type="Proteomes" id="UP000837857"/>
    </source>
</evidence>
<feature type="domain" description="Protein kinase" evidence="2">
    <location>
        <begin position="517"/>
        <end position="905"/>
    </location>
</feature>